<evidence type="ECO:0000256" key="1">
    <source>
        <dbReference type="SAM" id="MobiDB-lite"/>
    </source>
</evidence>
<reference evidence="2" key="1">
    <citation type="submission" date="2021-06" db="EMBL/GenBank/DDBJ databases">
        <authorList>
            <person name="Kallberg Y."/>
            <person name="Tangrot J."/>
            <person name="Rosling A."/>
        </authorList>
    </citation>
    <scope>NUCLEOTIDE SEQUENCE</scope>
    <source>
        <strain evidence="2">MA453B</strain>
    </source>
</reference>
<dbReference type="AlphaFoldDB" id="A0A9N9KBF2"/>
<organism evidence="2 3">
    <name type="scientific">Dentiscutata erythropus</name>
    <dbReference type="NCBI Taxonomy" id="1348616"/>
    <lineage>
        <taxon>Eukaryota</taxon>
        <taxon>Fungi</taxon>
        <taxon>Fungi incertae sedis</taxon>
        <taxon>Mucoromycota</taxon>
        <taxon>Glomeromycotina</taxon>
        <taxon>Glomeromycetes</taxon>
        <taxon>Diversisporales</taxon>
        <taxon>Gigasporaceae</taxon>
        <taxon>Dentiscutata</taxon>
    </lineage>
</organism>
<feature type="non-terminal residue" evidence="2">
    <location>
        <position position="1"/>
    </location>
</feature>
<feature type="region of interest" description="Disordered" evidence="1">
    <location>
        <begin position="1"/>
        <end position="39"/>
    </location>
</feature>
<evidence type="ECO:0000313" key="2">
    <source>
        <dbReference type="EMBL" id="CAG8819611.1"/>
    </source>
</evidence>
<protein>
    <submittedName>
        <fullName evidence="2">18341_t:CDS:1</fullName>
    </submittedName>
</protein>
<dbReference type="Proteomes" id="UP000789405">
    <property type="component" value="Unassembled WGS sequence"/>
</dbReference>
<gene>
    <name evidence="2" type="ORF">DERYTH_LOCUS26808</name>
</gene>
<name>A0A9N9KBF2_9GLOM</name>
<feature type="compositionally biased region" description="Polar residues" evidence="1">
    <location>
        <begin position="29"/>
        <end position="39"/>
    </location>
</feature>
<sequence>EGHVARNCPEKAQREYSRNQADNSPRENGGNQNLTRPNV</sequence>
<comment type="caution">
    <text evidence="2">The sequence shown here is derived from an EMBL/GenBank/DDBJ whole genome shotgun (WGS) entry which is preliminary data.</text>
</comment>
<feature type="compositionally biased region" description="Basic and acidic residues" evidence="1">
    <location>
        <begin position="1"/>
        <end position="17"/>
    </location>
</feature>
<dbReference type="EMBL" id="CAJVPY010058200">
    <property type="protein sequence ID" value="CAG8819611.1"/>
    <property type="molecule type" value="Genomic_DNA"/>
</dbReference>
<accession>A0A9N9KBF2</accession>
<proteinExistence type="predicted"/>
<evidence type="ECO:0000313" key="3">
    <source>
        <dbReference type="Proteomes" id="UP000789405"/>
    </source>
</evidence>
<keyword evidence="3" id="KW-1185">Reference proteome</keyword>